<feature type="transmembrane region" description="Helical" evidence="1">
    <location>
        <begin position="6"/>
        <end position="27"/>
    </location>
</feature>
<evidence type="ECO:0000256" key="1">
    <source>
        <dbReference type="SAM" id="Phobius"/>
    </source>
</evidence>
<proteinExistence type="predicted"/>
<evidence type="ECO:0000313" key="2">
    <source>
        <dbReference type="EMBL" id="RIB12894.1"/>
    </source>
</evidence>
<comment type="caution">
    <text evidence="2">The sequence shown here is derived from an EMBL/GenBank/DDBJ whole genome shotgun (WGS) entry which is preliminary data.</text>
</comment>
<protein>
    <submittedName>
        <fullName evidence="2">Uncharacterized protein</fullName>
    </submittedName>
</protein>
<keyword evidence="1" id="KW-1133">Transmembrane helix</keyword>
<evidence type="ECO:0000313" key="3">
    <source>
        <dbReference type="Proteomes" id="UP000266673"/>
    </source>
</evidence>
<sequence length="92" mass="10787">MEERAYLTTGYCFLYCAVIYFIFVGFVENAKIGKIFVENFIYHEDGYIVGRVFMIFNFIMSAQAAYPYLKDQIIGPDFRIFQCDQIDSLGSW</sequence>
<organism evidence="2 3">
    <name type="scientific">Gigaspora rosea</name>
    <dbReference type="NCBI Taxonomy" id="44941"/>
    <lineage>
        <taxon>Eukaryota</taxon>
        <taxon>Fungi</taxon>
        <taxon>Fungi incertae sedis</taxon>
        <taxon>Mucoromycota</taxon>
        <taxon>Glomeromycotina</taxon>
        <taxon>Glomeromycetes</taxon>
        <taxon>Diversisporales</taxon>
        <taxon>Gigasporaceae</taxon>
        <taxon>Gigaspora</taxon>
    </lineage>
</organism>
<keyword evidence="3" id="KW-1185">Reference proteome</keyword>
<gene>
    <name evidence="2" type="ORF">C2G38_2099791</name>
</gene>
<keyword evidence="1" id="KW-0472">Membrane</keyword>
<dbReference type="EMBL" id="QKWP01000979">
    <property type="protein sequence ID" value="RIB12894.1"/>
    <property type="molecule type" value="Genomic_DNA"/>
</dbReference>
<reference evidence="2 3" key="1">
    <citation type="submission" date="2018-06" db="EMBL/GenBank/DDBJ databases">
        <title>Comparative genomics reveals the genomic features of Rhizophagus irregularis, R. cerebriforme, R. diaphanum and Gigaspora rosea, and their symbiotic lifestyle signature.</title>
        <authorList>
            <person name="Morin E."/>
            <person name="San Clemente H."/>
            <person name="Chen E.C.H."/>
            <person name="De La Providencia I."/>
            <person name="Hainaut M."/>
            <person name="Kuo A."/>
            <person name="Kohler A."/>
            <person name="Murat C."/>
            <person name="Tang N."/>
            <person name="Roy S."/>
            <person name="Loubradou J."/>
            <person name="Henrissat B."/>
            <person name="Grigoriev I.V."/>
            <person name="Corradi N."/>
            <person name="Roux C."/>
            <person name="Martin F.M."/>
        </authorList>
    </citation>
    <scope>NUCLEOTIDE SEQUENCE [LARGE SCALE GENOMIC DNA]</scope>
    <source>
        <strain evidence="2 3">DAOM 194757</strain>
    </source>
</reference>
<accession>A0A397URN9</accession>
<feature type="transmembrane region" description="Helical" evidence="1">
    <location>
        <begin position="48"/>
        <end position="69"/>
    </location>
</feature>
<keyword evidence="1" id="KW-0812">Transmembrane</keyword>
<dbReference type="Proteomes" id="UP000266673">
    <property type="component" value="Unassembled WGS sequence"/>
</dbReference>
<name>A0A397URN9_9GLOM</name>
<dbReference type="AlphaFoldDB" id="A0A397URN9"/>